<dbReference type="AlphaFoldDB" id="A0A9D4H469"/>
<dbReference type="InterPro" id="IPR023415">
    <property type="entry name" value="LDLR_class-A_CS"/>
</dbReference>
<dbReference type="SUPFAM" id="SSF57424">
    <property type="entry name" value="LDL receptor-like module"/>
    <property type="match status" value="1"/>
</dbReference>
<organism evidence="3 4">
    <name type="scientific">Dreissena polymorpha</name>
    <name type="common">Zebra mussel</name>
    <name type="synonym">Mytilus polymorpha</name>
    <dbReference type="NCBI Taxonomy" id="45954"/>
    <lineage>
        <taxon>Eukaryota</taxon>
        <taxon>Metazoa</taxon>
        <taxon>Spiralia</taxon>
        <taxon>Lophotrochozoa</taxon>
        <taxon>Mollusca</taxon>
        <taxon>Bivalvia</taxon>
        <taxon>Autobranchia</taxon>
        <taxon>Heteroconchia</taxon>
        <taxon>Euheterodonta</taxon>
        <taxon>Imparidentia</taxon>
        <taxon>Neoheterodontei</taxon>
        <taxon>Myida</taxon>
        <taxon>Dreissenoidea</taxon>
        <taxon>Dreissenidae</taxon>
        <taxon>Dreissena</taxon>
    </lineage>
</organism>
<proteinExistence type="predicted"/>
<evidence type="ECO:0000256" key="2">
    <source>
        <dbReference type="PROSITE-ProRule" id="PRU00124"/>
    </source>
</evidence>
<feature type="disulfide bond" evidence="2">
    <location>
        <begin position="27"/>
        <end position="42"/>
    </location>
</feature>
<dbReference type="InterPro" id="IPR036055">
    <property type="entry name" value="LDL_receptor-like_sf"/>
</dbReference>
<accession>A0A9D4H469</accession>
<name>A0A9D4H469_DREPO</name>
<dbReference type="InterPro" id="IPR002172">
    <property type="entry name" value="LDrepeatLR_classA_rpt"/>
</dbReference>
<protein>
    <submittedName>
        <fullName evidence="3">Uncharacterized protein</fullName>
    </submittedName>
</protein>
<reference evidence="3" key="2">
    <citation type="submission" date="2020-11" db="EMBL/GenBank/DDBJ databases">
        <authorList>
            <person name="McCartney M.A."/>
            <person name="Auch B."/>
            <person name="Kono T."/>
            <person name="Mallez S."/>
            <person name="Becker A."/>
            <person name="Gohl D.M."/>
            <person name="Silverstein K.A.T."/>
            <person name="Koren S."/>
            <person name="Bechman K.B."/>
            <person name="Herman A."/>
            <person name="Abrahante J.E."/>
            <person name="Garbe J."/>
        </authorList>
    </citation>
    <scope>NUCLEOTIDE SEQUENCE</scope>
    <source>
        <strain evidence="3">Duluth1</strain>
        <tissue evidence="3">Whole animal</tissue>
    </source>
</reference>
<keyword evidence="4" id="KW-1185">Reference proteome</keyword>
<dbReference type="PROSITE" id="PS50068">
    <property type="entry name" value="LDLRA_2"/>
    <property type="match status" value="1"/>
</dbReference>
<comment type="caution">
    <text evidence="3">The sequence shown here is derived from an EMBL/GenBank/DDBJ whole genome shotgun (WGS) entry which is preliminary data.</text>
</comment>
<dbReference type="SMART" id="SM00192">
    <property type="entry name" value="LDLa"/>
    <property type="match status" value="1"/>
</dbReference>
<dbReference type="EMBL" id="JAIWYP010000005">
    <property type="protein sequence ID" value="KAH3827235.1"/>
    <property type="molecule type" value="Genomic_DNA"/>
</dbReference>
<evidence type="ECO:0000313" key="4">
    <source>
        <dbReference type="Proteomes" id="UP000828390"/>
    </source>
</evidence>
<keyword evidence="1 2" id="KW-1015">Disulfide bond</keyword>
<dbReference type="CDD" id="cd00112">
    <property type="entry name" value="LDLa"/>
    <property type="match status" value="1"/>
</dbReference>
<comment type="caution">
    <text evidence="2">Lacks conserved residue(s) required for the propagation of feature annotation.</text>
</comment>
<dbReference type="PROSITE" id="PS01209">
    <property type="entry name" value="LDLRA_1"/>
    <property type="match status" value="1"/>
</dbReference>
<dbReference type="Gene3D" id="4.10.400.10">
    <property type="entry name" value="Low-density Lipoprotein Receptor"/>
    <property type="match status" value="1"/>
</dbReference>
<reference evidence="3" key="1">
    <citation type="journal article" date="2019" name="bioRxiv">
        <title>The Genome of the Zebra Mussel, Dreissena polymorpha: A Resource for Invasive Species Research.</title>
        <authorList>
            <person name="McCartney M.A."/>
            <person name="Auch B."/>
            <person name="Kono T."/>
            <person name="Mallez S."/>
            <person name="Zhang Y."/>
            <person name="Obille A."/>
            <person name="Becker A."/>
            <person name="Abrahante J.E."/>
            <person name="Garbe J."/>
            <person name="Badalamenti J.P."/>
            <person name="Herman A."/>
            <person name="Mangelson H."/>
            <person name="Liachko I."/>
            <person name="Sullivan S."/>
            <person name="Sone E.D."/>
            <person name="Koren S."/>
            <person name="Silverstein K.A.T."/>
            <person name="Beckman K.B."/>
            <person name="Gohl D.M."/>
        </authorList>
    </citation>
    <scope>NUCLEOTIDE SEQUENCE</scope>
    <source>
        <strain evidence="3">Duluth1</strain>
        <tissue evidence="3">Whole animal</tissue>
    </source>
</reference>
<evidence type="ECO:0000313" key="3">
    <source>
        <dbReference type="EMBL" id="KAH3827235.1"/>
    </source>
</evidence>
<dbReference type="Pfam" id="PF00057">
    <property type="entry name" value="Ldl_recept_a"/>
    <property type="match status" value="1"/>
</dbReference>
<dbReference type="Proteomes" id="UP000828390">
    <property type="component" value="Unassembled WGS sequence"/>
</dbReference>
<evidence type="ECO:0000256" key="1">
    <source>
        <dbReference type="ARBA" id="ARBA00023157"/>
    </source>
</evidence>
<gene>
    <name evidence="3" type="ORF">DPMN_129165</name>
</gene>
<sequence length="51" mass="5832">MCHSVDCLEGEFQCVTSRKCIAGARRCDTRRDCPDGSDEAKCREFRLLISY</sequence>